<feature type="transmembrane region" description="Helical" evidence="10">
    <location>
        <begin position="296"/>
        <end position="315"/>
    </location>
</feature>
<evidence type="ECO:0000256" key="10">
    <source>
        <dbReference type="RuleBase" id="RU351113"/>
    </source>
</evidence>
<evidence type="ECO:0000256" key="7">
    <source>
        <dbReference type="ARBA" id="ARBA00023136"/>
    </source>
</evidence>
<dbReference type="PANTHER" id="PTHR21137:SF35">
    <property type="entry name" value="ODORANT RECEPTOR 19A-RELATED"/>
    <property type="match status" value="1"/>
</dbReference>
<keyword evidence="4 10" id="KW-0812">Transmembrane</keyword>
<dbReference type="OrthoDB" id="8117390at2759"/>
<organism evidence="11">
    <name type="scientific">Dendroctonus ponderosae</name>
    <name type="common">Mountain pine beetle</name>
    <dbReference type="NCBI Taxonomy" id="77166"/>
    <lineage>
        <taxon>Eukaryota</taxon>
        <taxon>Metazoa</taxon>
        <taxon>Ecdysozoa</taxon>
        <taxon>Arthropoda</taxon>
        <taxon>Hexapoda</taxon>
        <taxon>Insecta</taxon>
        <taxon>Pterygota</taxon>
        <taxon>Neoptera</taxon>
        <taxon>Endopterygota</taxon>
        <taxon>Coleoptera</taxon>
        <taxon>Polyphaga</taxon>
        <taxon>Cucujiformia</taxon>
        <taxon>Curculionidae</taxon>
        <taxon>Scolytinae</taxon>
        <taxon>Dendroctonus</taxon>
    </lineage>
</organism>
<dbReference type="PANTHER" id="PTHR21137">
    <property type="entry name" value="ODORANT RECEPTOR"/>
    <property type="match status" value="1"/>
</dbReference>
<evidence type="ECO:0000256" key="9">
    <source>
        <dbReference type="ARBA" id="ARBA00023224"/>
    </source>
</evidence>
<keyword evidence="7 10" id="KW-0472">Membrane</keyword>
<proteinExistence type="evidence at transcript level"/>
<keyword evidence="6 10" id="KW-1133">Transmembrane helix</keyword>
<evidence type="ECO:0000256" key="6">
    <source>
        <dbReference type="ARBA" id="ARBA00022989"/>
    </source>
</evidence>
<keyword evidence="8 10" id="KW-0675">Receptor</keyword>
<dbReference type="GO" id="GO:0005549">
    <property type="term" value="F:odorant binding"/>
    <property type="evidence" value="ECO:0007669"/>
    <property type="project" value="InterPro"/>
</dbReference>
<feature type="transmembrane region" description="Helical" evidence="10">
    <location>
        <begin position="181"/>
        <end position="214"/>
    </location>
</feature>
<comment type="subcellular location">
    <subcellularLocation>
        <location evidence="1 10">Cell membrane</location>
        <topology evidence="1 10">Multi-pass membrane protein</topology>
    </subcellularLocation>
</comment>
<dbReference type="EMBL" id="GABX01000013">
    <property type="protein sequence ID" value="JAA74506.1"/>
    <property type="molecule type" value="mRNA"/>
</dbReference>
<name>R9PSP1_DENPD</name>
<dbReference type="AlphaFoldDB" id="R9PSP1"/>
<evidence type="ECO:0000256" key="3">
    <source>
        <dbReference type="ARBA" id="ARBA00022606"/>
    </source>
</evidence>
<comment type="similarity">
    <text evidence="10">Belongs to the insect chemoreceptor superfamily. Heteromeric odorant receptor channel (TC 1.A.69) family.</text>
</comment>
<dbReference type="GO" id="GO:0005886">
    <property type="term" value="C:plasma membrane"/>
    <property type="evidence" value="ECO:0007669"/>
    <property type="project" value="UniProtKB-SubCell"/>
</dbReference>
<sequence length="393" mass="45060">MAKTLSFIQLSKFYLLLSGLWPFKISDNFLVDKIYRIYTLCQICYYLCVIFGLLVNLVILIIRFDQPQRIIGDINLFIIVFECCLKVVIFQIGKVPFMLNQITQFEDSMEASGDAEVKDYYAKDAIYCRRINVIQSIATIIACASFAQDSVVTFITSDDMSVFKDNPFMHDLWYPFNREDYIYLVICIAFICDMQGLVCNAACQTTLLCLMIYARTRLKILQIRLRKFDKIAVEEYEGDVVRAVKDLIAEHQYLINFVKSLNDRTQHVLLLEFMLNSLCLASGTSQFIIIDTTSGWLATVFLNLYVIVQIFILSWHANEISVEGLAVSDAIAASQWQKQSKEVQKLLIIMMMRAQKPIGLTAGPFFRMTNSTAVQTMKVAYSYASIMTQNMPE</sequence>
<evidence type="ECO:0000256" key="5">
    <source>
        <dbReference type="ARBA" id="ARBA00022725"/>
    </source>
</evidence>
<keyword evidence="3 10" id="KW-0716">Sensory transduction</keyword>
<feature type="transmembrane region" description="Helical" evidence="10">
    <location>
        <begin position="269"/>
        <end position="290"/>
    </location>
</feature>
<evidence type="ECO:0000256" key="2">
    <source>
        <dbReference type="ARBA" id="ARBA00022475"/>
    </source>
</evidence>
<evidence type="ECO:0000313" key="11">
    <source>
        <dbReference type="EMBL" id="JAA74506.1"/>
    </source>
</evidence>
<dbReference type="InterPro" id="IPR004117">
    <property type="entry name" value="7tm6_olfct_rcpt"/>
</dbReference>
<dbReference type="Pfam" id="PF02949">
    <property type="entry name" value="7tm_6"/>
    <property type="match status" value="1"/>
</dbReference>
<evidence type="ECO:0000256" key="8">
    <source>
        <dbReference type="ARBA" id="ARBA00023170"/>
    </source>
</evidence>
<comment type="caution">
    <text evidence="10">Lacks conserved residue(s) required for the propagation of feature annotation.</text>
</comment>
<feature type="transmembrane region" description="Helical" evidence="10">
    <location>
        <begin position="74"/>
        <end position="93"/>
    </location>
</feature>
<dbReference type="GO" id="GO:0007165">
    <property type="term" value="P:signal transduction"/>
    <property type="evidence" value="ECO:0007669"/>
    <property type="project" value="UniProtKB-KW"/>
</dbReference>
<dbReference type="GO" id="GO:0004984">
    <property type="term" value="F:olfactory receptor activity"/>
    <property type="evidence" value="ECO:0007669"/>
    <property type="project" value="InterPro"/>
</dbReference>
<protein>
    <recommendedName>
        <fullName evidence="10">Odorant receptor</fullName>
    </recommendedName>
</protein>
<reference evidence="11" key="1">
    <citation type="journal article" date="2013" name="BMC Genomics">
        <title>Antennal transcriptome analysis of the chemosensory gene families in the tree killing bark beetles, Ips typographus and Dendroctonus ponderosae (Coleoptera: Curculionidae: Scolytinae).</title>
        <authorList>
            <person name="Andersson M.N."/>
            <person name="Grosse-Wilde E."/>
            <person name="Keeling C.I."/>
            <person name="Bengtsson J.M."/>
            <person name="Yuen M.M."/>
            <person name="Li M."/>
            <person name="Hillbur Y."/>
            <person name="Bohlmann J."/>
            <person name="Hansson B.S."/>
            <person name="Schlyter F."/>
        </authorList>
    </citation>
    <scope>NUCLEOTIDE SEQUENCE</scope>
</reference>
<accession>R9PSP1</accession>
<evidence type="ECO:0000256" key="4">
    <source>
        <dbReference type="ARBA" id="ARBA00022692"/>
    </source>
</evidence>
<evidence type="ECO:0000256" key="1">
    <source>
        <dbReference type="ARBA" id="ARBA00004651"/>
    </source>
</evidence>
<keyword evidence="5 10" id="KW-0552">Olfaction</keyword>
<keyword evidence="9 10" id="KW-0807">Transducer</keyword>
<keyword evidence="2" id="KW-1003">Cell membrane</keyword>
<feature type="transmembrane region" description="Helical" evidence="10">
    <location>
        <begin position="37"/>
        <end position="62"/>
    </location>
</feature>